<proteinExistence type="predicted"/>
<feature type="compositionally biased region" description="Gly residues" evidence="1">
    <location>
        <begin position="100"/>
        <end position="110"/>
    </location>
</feature>
<dbReference type="STRING" id="1396821.SAMN05444515_1119"/>
<sequence>MLMSLLLMFVILAAGAGLLLWHARAAFVVQLKNGATQVKRGTPPPGFVRGCGDVARMYGLKQGRISGIRTGQGIQLRFSRDIPEHTHQPFRNVWTPPPGGNGGGGRRAAG</sequence>
<organism evidence="2 3">
    <name type="scientific">Ectothiorhodospira marina</name>
    <dbReference type="NCBI Taxonomy" id="1396821"/>
    <lineage>
        <taxon>Bacteria</taxon>
        <taxon>Pseudomonadati</taxon>
        <taxon>Pseudomonadota</taxon>
        <taxon>Gammaproteobacteria</taxon>
        <taxon>Chromatiales</taxon>
        <taxon>Ectothiorhodospiraceae</taxon>
        <taxon>Ectothiorhodospira</taxon>
    </lineage>
</organism>
<evidence type="ECO:0000313" key="3">
    <source>
        <dbReference type="Proteomes" id="UP000199256"/>
    </source>
</evidence>
<accession>A0A1H7N483</accession>
<reference evidence="3" key="1">
    <citation type="submission" date="2016-10" db="EMBL/GenBank/DDBJ databases">
        <authorList>
            <person name="Varghese N."/>
            <person name="Submissions S."/>
        </authorList>
    </citation>
    <scope>NUCLEOTIDE SEQUENCE [LARGE SCALE GENOMIC DNA]</scope>
    <source>
        <strain evidence="3">DSM 241</strain>
    </source>
</reference>
<keyword evidence="3" id="KW-1185">Reference proteome</keyword>
<protein>
    <recommendedName>
        <fullName evidence="4">DUF3634 domain-containing protein</fullName>
    </recommendedName>
</protein>
<dbReference type="Pfam" id="PF12321">
    <property type="entry name" value="DUF3634"/>
    <property type="match status" value="1"/>
</dbReference>
<name>A0A1H7N483_9GAMM</name>
<dbReference type="AlphaFoldDB" id="A0A1H7N483"/>
<dbReference type="Proteomes" id="UP000199256">
    <property type="component" value="Unassembled WGS sequence"/>
</dbReference>
<dbReference type="OrthoDB" id="5785391at2"/>
<feature type="region of interest" description="Disordered" evidence="1">
    <location>
        <begin position="86"/>
        <end position="110"/>
    </location>
</feature>
<evidence type="ECO:0000256" key="1">
    <source>
        <dbReference type="SAM" id="MobiDB-lite"/>
    </source>
</evidence>
<dbReference type="InterPro" id="IPR022090">
    <property type="entry name" value="DUF3634"/>
</dbReference>
<evidence type="ECO:0000313" key="2">
    <source>
        <dbReference type="EMBL" id="SEL18310.1"/>
    </source>
</evidence>
<gene>
    <name evidence="2" type="ORF">SAMN05444515_1119</name>
</gene>
<dbReference type="EMBL" id="FOAA01000011">
    <property type="protein sequence ID" value="SEL18310.1"/>
    <property type="molecule type" value="Genomic_DNA"/>
</dbReference>
<evidence type="ECO:0008006" key="4">
    <source>
        <dbReference type="Google" id="ProtNLM"/>
    </source>
</evidence>
<dbReference type="RefSeq" id="WP_090253988.1">
    <property type="nucleotide sequence ID" value="NZ_FOAA01000011.1"/>
</dbReference>